<reference evidence="2" key="1">
    <citation type="submission" date="2017-03" db="EMBL/GenBank/DDBJ databases">
        <authorList>
            <person name="Herbold C."/>
        </authorList>
    </citation>
    <scope>NUCLEOTIDE SEQUENCE [LARGE SCALE GENOMIC DNA]</scope>
</reference>
<keyword evidence="2" id="KW-1185">Reference proteome</keyword>
<protein>
    <submittedName>
        <fullName evidence="1">Uncharacterized protein</fullName>
    </submittedName>
</protein>
<gene>
    <name evidence="1" type="ORF">NCS_10722</name>
</gene>
<accession>A0A2H1FDS9</accession>
<name>A0A2H1FDS9_9ARCH</name>
<sequence length="39" mass="4122">MWKFTNVKNFSGTCDGVDRPATVISCDGTTIGKSGLKSV</sequence>
<dbReference type="Proteomes" id="UP000230607">
    <property type="component" value="Chromosome 1"/>
</dbReference>
<organism evidence="1 2">
    <name type="scientific">Candidatus Nitrosotalea okcheonensis</name>
    <dbReference type="NCBI Taxonomy" id="1903276"/>
    <lineage>
        <taxon>Archaea</taxon>
        <taxon>Nitrososphaerota</taxon>
        <taxon>Nitrososphaeria</taxon>
        <taxon>Nitrosotaleales</taxon>
        <taxon>Nitrosotaleaceae</taxon>
        <taxon>Nitrosotalea</taxon>
    </lineage>
</organism>
<proteinExistence type="predicted"/>
<evidence type="ECO:0000313" key="2">
    <source>
        <dbReference type="Proteomes" id="UP000230607"/>
    </source>
</evidence>
<dbReference type="AlphaFoldDB" id="A0A2H1FDS9"/>
<dbReference type="EMBL" id="LT841358">
    <property type="protein sequence ID" value="SMH70915.1"/>
    <property type="molecule type" value="Genomic_DNA"/>
</dbReference>
<evidence type="ECO:0000313" key="1">
    <source>
        <dbReference type="EMBL" id="SMH70915.1"/>
    </source>
</evidence>